<accession>A0ABR9MGR4</accession>
<feature type="region of interest" description="Disordered" evidence="1">
    <location>
        <begin position="211"/>
        <end position="441"/>
    </location>
</feature>
<sequence length="441" mass="44495">MPQPQPIKHGCLQGGNVNAYGGREEIRRLVMGTAPEEFAPVVDAYKKTSQLLTDTIAALGDSAARLVADGNWGGESARAMLTRMNRLQAYLQSLRNGVDGVPPALETVGGELASAKERFDKATEQQEYWVEASGMGAGSMEPLNDPDADARAFMQQLNGVYQRAYTAMPDALAWDPELASPAPYLPPPVAPVSAPAPGGDLPFESTVPVRSRTDLAGTPGHPLTPAGPLPGQAAVPGAPAGASPPTSLANWPGVPPAVGGGQPAPAGLLPSPGTTPSGPGAPATGTTPAGTTPAGTTPAGTTPAGTTPAGTPRPPGDPRSPGTNRPADPNRPADRNRPADPFQSRAADPYQSPGTSAAQEPRPSGPSVRPGSVPVVDGSWPPARSPVAGAEPGATASGGMPFLPMGGSADGGQSARRSTASKSADDDFFRPEVVHGPPVVG</sequence>
<dbReference type="SUPFAM" id="SSF140453">
    <property type="entry name" value="EsxAB dimer-like"/>
    <property type="match status" value="1"/>
</dbReference>
<proteinExistence type="predicted"/>
<comment type="caution">
    <text evidence="2">The sequence shown here is derived from an EMBL/GenBank/DDBJ whole genome shotgun (WGS) entry which is preliminary data.</text>
</comment>
<reference evidence="2 3" key="1">
    <citation type="submission" date="2020-10" db="EMBL/GenBank/DDBJ databases">
        <title>Sequencing the genomes of 1000 actinobacteria strains.</title>
        <authorList>
            <person name="Klenk H.-P."/>
        </authorList>
    </citation>
    <scope>NUCLEOTIDE SEQUENCE [LARGE SCALE GENOMIC DNA]</scope>
    <source>
        <strain evidence="2 3">DSM 43173</strain>
    </source>
</reference>
<keyword evidence="3" id="KW-1185">Reference proteome</keyword>
<name>A0ABR9MGR4_9ACTN</name>
<feature type="compositionally biased region" description="Low complexity" evidence="1">
    <location>
        <begin position="263"/>
        <end position="310"/>
    </location>
</feature>
<organism evidence="2 3">
    <name type="scientific">Nonomuraea angiospora</name>
    <dbReference type="NCBI Taxonomy" id="46172"/>
    <lineage>
        <taxon>Bacteria</taxon>
        <taxon>Bacillati</taxon>
        <taxon>Actinomycetota</taxon>
        <taxon>Actinomycetes</taxon>
        <taxon>Streptosporangiales</taxon>
        <taxon>Streptosporangiaceae</taxon>
        <taxon>Nonomuraea</taxon>
    </lineage>
</organism>
<dbReference type="EMBL" id="JADBEK010000001">
    <property type="protein sequence ID" value="MBE1591733.1"/>
    <property type="molecule type" value="Genomic_DNA"/>
</dbReference>
<evidence type="ECO:0000256" key="1">
    <source>
        <dbReference type="SAM" id="MobiDB-lite"/>
    </source>
</evidence>
<evidence type="ECO:0000313" key="2">
    <source>
        <dbReference type="EMBL" id="MBE1591733.1"/>
    </source>
</evidence>
<dbReference type="Proteomes" id="UP000633509">
    <property type="component" value="Unassembled WGS sequence"/>
</dbReference>
<evidence type="ECO:0000313" key="3">
    <source>
        <dbReference type="Proteomes" id="UP000633509"/>
    </source>
</evidence>
<evidence type="ECO:0008006" key="4">
    <source>
        <dbReference type="Google" id="ProtNLM"/>
    </source>
</evidence>
<feature type="compositionally biased region" description="Low complexity" evidence="1">
    <location>
        <begin position="361"/>
        <end position="379"/>
    </location>
</feature>
<protein>
    <recommendedName>
        <fullName evidence="4">PPE domain-containing protein</fullName>
    </recommendedName>
</protein>
<feature type="compositionally biased region" description="Low complexity" evidence="1">
    <location>
        <begin position="229"/>
        <end position="249"/>
    </location>
</feature>
<gene>
    <name evidence="2" type="ORF">H4W80_009991</name>
</gene>
<dbReference type="InterPro" id="IPR036689">
    <property type="entry name" value="ESAT-6-like_sf"/>
</dbReference>
<feature type="compositionally biased region" description="Basic and acidic residues" evidence="1">
    <location>
        <begin position="423"/>
        <end position="433"/>
    </location>
</feature>
<dbReference type="RefSeq" id="WP_192791398.1">
    <property type="nucleotide sequence ID" value="NZ_JADBEK010000001.1"/>
</dbReference>